<dbReference type="GO" id="GO:0060271">
    <property type="term" value="P:cilium assembly"/>
    <property type="evidence" value="ECO:0007669"/>
    <property type="project" value="TreeGrafter"/>
</dbReference>
<evidence type="ECO:0000313" key="4">
    <source>
        <dbReference type="Proteomes" id="UP001209878"/>
    </source>
</evidence>
<dbReference type="InterPro" id="IPR039183">
    <property type="entry name" value="CCD66"/>
</dbReference>
<feature type="compositionally biased region" description="Basic and acidic residues" evidence="1">
    <location>
        <begin position="61"/>
        <end position="72"/>
    </location>
</feature>
<feature type="compositionally biased region" description="Polar residues" evidence="1">
    <location>
        <begin position="137"/>
        <end position="148"/>
    </location>
</feature>
<organism evidence="3 4">
    <name type="scientific">Ridgeia piscesae</name>
    <name type="common">Tubeworm</name>
    <dbReference type="NCBI Taxonomy" id="27915"/>
    <lineage>
        <taxon>Eukaryota</taxon>
        <taxon>Metazoa</taxon>
        <taxon>Spiralia</taxon>
        <taxon>Lophotrochozoa</taxon>
        <taxon>Annelida</taxon>
        <taxon>Polychaeta</taxon>
        <taxon>Sedentaria</taxon>
        <taxon>Canalipalpata</taxon>
        <taxon>Sabellida</taxon>
        <taxon>Siboglinidae</taxon>
        <taxon>Ridgeia</taxon>
    </lineage>
</organism>
<proteinExistence type="predicted"/>
<dbReference type="EMBL" id="JAODUO010000777">
    <property type="protein sequence ID" value="KAK2174769.1"/>
    <property type="molecule type" value="Genomic_DNA"/>
</dbReference>
<keyword evidence="4" id="KW-1185">Reference proteome</keyword>
<dbReference type="PANTHER" id="PTHR22736:SF2">
    <property type="entry name" value="COILED-COIL DOMAIN-CONTAINING PROTEIN 66"/>
    <property type="match status" value="1"/>
</dbReference>
<dbReference type="Pfam" id="PF15236">
    <property type="entry name" value="CCDC66"/>
    <property type="match status" value="1"/>
</dbReference>
<dbReference type="InterPro" id="IPR040467">
    <property type="entry name" value="CCDC66_dom"/>
</dbReference>
<dbReference type="GO" id="GO:0005929">
    <property type="term" value="C:cilium"/>
    <property type="evidence" value="ECO:0007669"/>
    <property type="project" value="TreeGrafter"/>
</dbReference>
<comment type="caution">
    <text evidence="3">The sequence shown here is derived from an EMBL/GenBank/DDBJ whole genome shotgun (WGS) entry which is preliminary data.</text>
</comment>
<feature type="compositionally biased region" description="Polar residues" evidence="1">
    <location>
        <begin position="491"/>
        <end position="508"/>
    </location>
</feature>
<feature type="compositionally biased region" description="Basic and acidic residues" evidence="1">
    <location>
        <begin position="647"/>
        <end position="660"/>
    </location>
</feature>
<feature type="compositionally biased region" description="Basic residues" evidence="1">
    <location>
        <begin position="807"/>
        <end position="818"/>
    </location>
</feature>
<gene>
    <name evidence="3" type="ORF">NP493_778g04008</name>
</gene>
<feature type="compositionally biased region" description="Basic and acidic residues" evidence="1">
    <location>
        <begin position="261"/>
        <end position="282"/>
    </location>
</feature>
<feature type="domain" description="CCDC66" evidence="2">
    <location>
        <begin position="550"/>
        <end position="674"/>
    </location>
</feature>
<dbReference type="GO" id="GO:0008017">
    <property type="term" value="F:microtubule binding"/>
    <property type="evidence" value="ECO:0007669"/>
    <property type="project" value="TreeGrafter"/>
</dbReference>
<feature type="compositionally biased region" description="Low complexity" evidence="1">
    <location>
        <begin position="834"/>
        <end position="843"/>
    </location>
</feature>
<feature type="region of interest" description="Disordered" evidence="1">
    <location>
        <begin position="588"/>
        <end position="611"/>
    </location>
</feature>
<feature type="compositionally biased region" description="Polar residues" evidence="1">
    <location>
        <begin position="194"/>
        <end position="207"/>
    </location>
</feature>
<evidence type="ECO:0000313" key="3">
    <source>
        <dbReference type="EMBL" id="KAK2174769.1"/>
    </source>
</evidence>
<feature type="region of interest" description="Disordered" evidence="1">
    <location>
        <begin position="905"/>
        <end position="987"/>
    </location>
</feature>
<feature type="region of interest" description="Disordered" evidence="1">
    <location>
        <begin position="468"/>
        <end position="510"/>
    </location>
</feature>
<feature type="compositionally biased region" description="Basic and acidic residues" evidence="1">
    <location>
        <begin position="468"/>
        <end position="483"/>
    </location>
</feature>
<evidence type="ECO:0000256" key="1">
    <source>
        <dbReference type="SAM" id="MobiDB-lite"/>
    </source>
</evidence>
<feature type="region of interest" description="Disordered" evidence="1">
    <location>
        <begin position="33"/>
        <end position="98"/>
    </location>
</feature>
<feature type="compositionally biased region" description="Basic and acidic residues" evidence="1">
    <location>
        <begin position="322"/>
        <end position="332"/>
    </location>
</feature>
<dbReference type="AlphaFoldDB" id="A0AAD9KNF4"/>
<protein>
    <recommendedName>
        <fullName evidence="2">CCDC66 domain-containing protein</fullName>
    </recommendedName>
</protein>
<reference evidence="3" key="1">
    <citation type="journal article" date="2023" name="Mol. Biol. Evol.">
        <title>Third-Generation Sequencing Reveals the Adaptive Role of the Epigenome in Three Deep-Sea Polychaetes.</title>
        <authorList>
            <person name="Perez M."/>
            <person name="Aroh O."/>
            <person name="Sun Y."/>
            <person name="Lan Y."/>
            <person name="Juniper S.K."/>
            <person name="Young C.R."/>
            <person name="Angers B."/>
            <person name="Qian P.Y."/>
        </authorList>
    </citation>
    <scope>NUCLEOTIDE SEQUENCE</scope>
    <source>
        <strain evidence="3">R07B-5</strain>
    </source>
</reference>
<feature type="region of interest" description="Disordered" evidence="1">
    <location>
        <begin position="133"/>
        <end position="339"/>
    </location>
</feature>
<sequence length="1143" mass="128648">MCLFLTTTECFNVLHGQFTYKRRDQKFALRSKGKPIEQETSQPMKASHQPIQNDQSRQKRSNGETEARRQADRAGGAKPVGKRTDWEALGRRGKGQIGTGTVTLTQAQLDTILETVGRLALDKENLRTAATSAAVELSTQDKATSFSKPPSGKDSRQKPDTILNVADLNRPSVNPTADRTNTGSVAARTETEKSQNQSSPSGGQTEGASGDVPQRATAKEMPKTTAPAEVKWSAMSPEVNPMPGGPQRSTLPTPIPLAHMTKAERKRLQWEQERAEEAKFEEFNPWGRPGGGAPIRDRQGNMLNDYNTRKSFSEPVAPSDDTQEREVRRLPGEDDWSINLPVSLSSQHVSHQSISAGSTLDLIFQEKLDKVKTRRQNSEPPQQPPQSTLHGKAAQPGPSAQPIHPPVNGVSSSTAPQLEPSVTDVLPPAIRSNFVIGDSAPDANMYNTANELKRQEWLRELEKQREEQQQRRLKEKQRWKQLDGDNWADRFTSQPNKPSDQTTQQVSPRATVDDAAAVMVAPPGQMEIDTSRSFSAPLGTLDGSAEPLGSTFLRGQNMMVDPVTRHEMEEKRRRQLEHQEFIRKQVEEKEQARRTEREQKRREEELEEARLKRERDDLQRQFELEQQKKHNKEETQQRKVDMLKEAMDRAQEEAEREKHEKRLHRLHQGGHDTSRLHANFEEPELTLLTQHQMSRQLDQSYGHSDHRQAASHGDGATTQRSDVALASTTAMMAAPVEGASRTQLTYEPYTENRVLTPSVYRASQGALLSPGREFGTQTDTKLRLTDQHFDRDATEIEYRGPGAPPRGKTRPTQKKTVRVKSNADAQSRTKLRQVAPPVETPPAEEAKRRTKPLKISERPRWGAPKTQPQKVPKKQSERDPFYEQKRRRAEMLKAERQREMLALAAANSPHVAQETTAASRARSHSRHDKSPGGGTHRSESPHLDGHVSRVESHMRQYNRRSRSPPRTDTRLTGRRHSTSPPIPAIKHKLGYNQSTSDVNGYDHQRTVYRDSNPVEPPVDNGEFVPFIRSMDVLDPAHADSPIQLSRENSAAERARIAYLQEHAPGTYGVHMTNYNDSRIKPPVKDPIMNHGLVTDRPTGRQDRILQQLSDLRRGLMMKQRELEMGLSVAPSANGHHNTEDSGY</sequence>
<dbReference type="GO" id="GO:0005874">
    <property type="term" value="C:microtubule"/>
    <property type="evidence" value="ECO:0007669"/>
    <property type="project" value="TreeGrafter"/>
</dbReference>
<feature type="region of interest" description="Disordered" evidence="1">
    <location>
        <begin position="367"/>
        <end position="427"/>
    </location>
</feature>
<feature type="compositionally biased region" description="Polar residues" evidence="1">
    <location>
        <begin position="171"/>
        <end position="184"/>
    </location>
</feature>
<name>A0AAD9KNF4_RIDPI</name>
<accession>A0AAD9KNF4</accession>
<dbReference type="Proteomes" id="UP001209878">
    <property type="component" value="Unassembled WGS sequence"/>
</dbReference>
<feature type="region of interest" description="Disordered" evidence="1">
    <location>
        <begin position="698"/>
        <end position="719"/>
    </location>
</feature>
<evidence type="ECO:0000259" key="2">
    <source>
        <dbReference type="Pfam" id="PF15236"/>
    </source>
</evidence>
<feature type="region of interest" description="Disordered" evidence="1">
    <location>
        <begin position="647"/>
        <end position="673"/>
    </location>
</feature>
<feature type="compositionally biased region" description="Polar residues" evidence="1">
    <location>
        <begin position="38"/>
        <end position="55"/>
    </location>
</feature>
<feature type="region of interest" description="Disordered" evidence="1">
    <location>
        <begin position="794"/>
        <end position="884"/>
    </location>
</feature>
<feature type="compositionally biased region" description="Basic and acidic residues" evidence="1">
    <location>
        <begin position="936"/>
        <end position="954"/>
    </location>
</feature>
<feature type="compositionally biased region" description="Basic and acidic residues" evidence="1">
    <location>
        <begin position="874"/>
        <end position="884"/>
    </location>
</feature>
<dbReference type="PANTHER" id="PTHR22736">
    <property type="entry name" value="COILED-COIL DOMAIN-CONTAINING PROTEIN 66"/>
    <property type="match status" value="1"/>
</dbReference>